<protein>
    <submittedName>
        <fullName evidence="2">NAD(P)H-dependent oxidoreductase</fullName>
    </submittedName>
</protein>
<dbReference type="InterPro" id="IPR005025">
    <property type="entry name" value="FMN_Rdtase-like_dom"/>
</dbReference>
<dbReference type="EMBL" id="SRIB01000001">
    <property type="protein sequence ID" value="TFZ41582.1"/>
    <property type="molecule type" value="Genomic_DNA"/>
</dbReference>
<evidence type="ECO:0000313" key="3">
    <source>
        <dbReference type="Proteomes" id="UP000298381"/>
    </source>
</evidence>
<dbReference type="InterPro" id="IPR029039">
    <property type="entry name" value="Flavoprotein-like_sf"/>
</dbReference>
<dbReference type="Pfam" id="PF03358">
    <property type="entry name" value="FMN_red"/>
    <property type="match status" value="1"/>
</dbReference>
<dbReference type="RefSeq" id="WP_135269737.1">
    <property type="nucleotide sequence ID" value="NZ_SRIB01000001.1"/>
</dbReference>
<dbReference type="SUPFAM" id="SSF52218">
    <property type="entry name" value="Flavoproteins"/>
    <property type="match status" value="1"/>
</dbReference>
<dbReference type="Proteomes" id="UP000298381">
    <property type="component" value="Unassembled WGS sequence"/>
</dbReference>
<organism evidence="2 3">
    <name type="scientific">Soehngenia longivitae</name>
    <dbReference type="NCBI Taxonomy" id="2562294"/>
    <lineage>
        <taxon>Bacteria</taxon>
        <taxon>Bacillati</taxon>
        <taxon>Bacillota</taxon>
        <taxon>Tissierellia</taxon>
        <taxon>Tissierellales</taxon>
        <taxon>Tissierellaceae</taxon>
        <taxon>Soehngenia</taxon>
    </lineage>
</organism>
<dbReference type="InterPro" id="IPR050712">
    <property type="entry name" value="NAD(P)H-dep_reductase"/>
</dbReference>
<reference evidence="2 3" key="1">
    <citation type="submission" date="2019-03" db="EMBL/GenBank/DDBJ databases">
        <title>Draft genome sequence data and analysis of a Fermenting Bacterium, Soehngenia longevitae strain 1933PT, isolated from petroleum reservoir in Azerbaijan.</title>
        <authorList>
            <person name="Grouzdev D.S."/>
            <person name="Bidzhieva S.K."/>
            <person name="Sokolova D.S."/>
            <person name="Tourova T.P."/>
            <person name="Poltaraus A.B."/>
            <person name="Nazina T.N."/>
        </authorList>
    </citation>
    <scope>NUCLEOTIDE SEQUENCE [LARGE SCALE GENOMIC DNA]</scope>
    <source>
        <strain evidence="2 3">1933P</strain>
    </source>
</reference>
<gene>
    <name evidence="2" type="ORF">E4100_00090</name>
</gene>
<comment type="caution">
    <text evidence="2">The sequence shown here is derived from an EMBL/GenBank/DDBJ whole genome shotgun (WGS) entry which is preliminary data.</text>
</comment>
<proteinExistence type="predicted"/>
<sequence>MEIVAIVGSLRKESYNLKIAKFIKDRYKDKLNIEILIPDLPIFNEDIEKDPPVEVIDFKEKIKNAEGVLIVSPEYNHSIPGGLKNALDWCSRGDRVLAKKPVFIVGASNGNVGTARSQMDLRTVLNSPGLNAFVLPSNLVLIPNVQTLFNEKDEFVDERTIKYLDKVVDNFIDWRMKMS</sequence>
<keyword evidence="3" id="KW-1185">Reference proteome</keyword>
<dbReference type="PANTHER" id="PTHR30543:SF21">
    <property type="entry name" value="NAD(P)H-DEPENDENT FMN REDUCTASE LOT6"/>
    <property type="match status" value="1"/>
</dbReference>
<dbReference type="OrthoDB" id="9806724at2"/>
<evidence type="ECO:0000259" key="1">
    <source>
        <dbReference type="Pfam" id="PF03358"/>
    </source>
</evidence>
<evidence type="ECO:0000313" key="2">
    <source>
        <dbReference type="EMBL" id="TFZ41582.1"/>
    </source>
</evidence>
<dbReference type="PANTHER" id="PTHR30543">
    <property type="entry name" value="CHROMATE REDUCTASE"/>
    <property type="match status" value="1"/>
</dbReference>
<dbReference type="AlphaFoldDB" id="A0A4Z0D9R5"/>
<dbReference type="GO" id="GO:0016491">
    <property type="term" value="F:oxidoreductase activity"/>
    <property type="evidence" value="ECO:0007669"/>
    <property type="project" value="InterPro"/>
</dbReference>
<feature type="domain" description="NADPH-dependent FMN reductase-like" evidence="1">
    <location>
        <begin position="1"/>
        <end position="145"/>
    </location>
</feature>
<name>A0A4Z0D9R5_9FIRM</name>
<accession>A0A4Z0D9R5</accession>
<dbReference type="GO" id="GO:0005829">
    <property type="term" value="C:cytosol"/>
    <property type="evidence" value="ECO:0007669"/>
    <property type="project" value="TreeGrafter"/>
</dbReference>
<dbReference type="Gene3D" id="3.40.50.360">
    <property type="match status" value="1"/>
</dbReference>
<dbReference type="GO" id="GO:0010181">
    <property type="term" value="F:FMN binding"/>
    <property type="evidence" value="ECO:0007669"/>
    <property type="project" value="TreeGrafter"/>
</dbReference>